<dbReference type="Proteomes" id="UP000318422">
    <property type="component" value="Unassembled WGS sequence"/>
</dbReference>
<sequence>MSKKSASTPRTPMTQGAASRIQSAEARSAGGQVSPQSFAARAQRTAAHNTTPKKP</sequence>
<dbReference type="AlphaFoldDB" id="A0A4Y4CVE2"/>
<protein>
    <recommendedName>
        <fullName evidence="2">SMP domain-containing protein</fullName>
    </recommendedName>
</protein>
<evidence type="ECO:0000313" key="3">
    <source>
        <dbReference type="EMBL" id="GEC96848.1"/>
    </source>
</evidence>
<feature type="domain" description="SMP" evidence="2">
    <location>
        <begin position="12"/>
        <end position="50"/>
    </location>
</feature>
<evidence type="ECO:0000256" key="1">
    <source>
        <dbReference type="SAM" id="MobiDB-lite"/>
    </source>
</evidence>
<dbReference type="InterPro" id="IPR007011">
    <property type="entry name" value="LEA_SMP_dom"/>
</dbReference>
<comment type="caution">
    <text evidence="3">The sequence shown here is derived from an EMBL/GenBank/DDBJ whole genome shotgun (WGS) entry which is preliminary data.</text>
</comment>
<gene>
    <name evidence="3" type="ORF">ZRA01_29210</name>
</gene>
<feature type="region of interest" description="Disordered" evidence="1">
    <location>
        <begin position="1"/>
        <end position="55"/>
    </location>
</feature>
<evidence type="ECO:0000259" key="2">
    <source>
        <dbReference type="Pfam" id="PF04927"/>
    </source>
</evidence>
<organism evidence="3 4">
    <name type="scientific">Zoogloea ramigera</name>
    <dbReference type="NCBI Taxonomy" id="350"/>
    <lineage>
        <taxon>Bacteria</taxon>
        <taxon>Pseudomonadati</taxon>
        <taxon>Pseudomonadota</taxon>
        <taxon>Betaproteobacteria</taxon>
        <taxon>Rhodocyclales</taxon>
        <taxon>Zoogloeaceae</taxon>
        <taxon>Zoogloea</taxon>
    </lineage>
</organism>
<dbReference type="Pfam" id="PF04927">
    <property type="entry name" value="SMP"/>
    <property type="match status" value="1"/>
</dbReference>
<dbReference type="RefSeq" id="WP_141353572.1">
    <property type="nucleotide sequence ID" value="NZ_BJNV01000055.1"/>
</dbReference>
<feature type="compositionally biased region" description="Polar residues" evidence="1">
    <location>
        <begin position="1"/>
        <end position="22"/>
    </location>
</feature>
<reference evidence="3 4" key="1">
    <citation type="submission" date="2019-06" db="EMBL/GenBank/DDBJ databases">
        <title>Whole genome shotgun sequence of Zoogloea ramigera NBRC 15342.</title>
        <authorList>
            <person name="Hosoyama A."/>
            <person name="Uohara A."/>
            <person name="Ohji S."/>
            <person name="Ichikawa N."/>
        </authorList>
    </citation>
    <scope>NUCLEOTIDE SEQUENCE [LARGE SCALE GENOMIC DNA]</scope>
    <source>
        <strain evidence="3 4">NBRC 15342</strain>
    </source>
</reference>
<feature type="compositionally biased region" description="Polar residues" evidence="1">
    <location>
        <begin position="46"/>
        <end position="55"/>
    </location>
</feature>
<proteinExistence type="predicted"/>
<evidence type="ECO:0000313" key="4">
    <source>
        <dbReference type="Proteomes" id="UP000318422"/>
    </source>
</evidence>
<dbReference type="EMBL" id="BJNV01000055">
    <property type="protein sequence ID" value="GEC96848.1"/>
    <property type="molecule type" value="Genomic_DNA"/>
</dbReference>
<keyword evidence="4" id="KW-1185">Reference proteome</keyword>
<accession>A0A4Y4CVE2</accession>
<name>A0A4Y4CVE2_ZOORA</name>